<gene>
    <name evidence="4" type="ORF">ACFSKL_08370</name>
</gene>
<keyword evidence="2" id="KW-1133">Transmembrane helix</keyword>
<dbReference type="InterPro" id="IPR050553">
    <property type="entry name" value="Thioredoxin_ResA/DsbE_sf"/>
</dbReference>
<organism evidence="4 5">
    <name type="scientific">Belliella marina</name>
    <dbReference type="NCBI Taxonomy" id="1644146"/>
    <lineage>
        <taxon>Bacteria</taxon>
        <taxon>Pseudomonadati</taxon>
        <taxon>Bacteroidota</taxon>
        <taxon>Cytophagia</taxon>
        <taxon>Cytophagales</taxon>
        <taxon>Cyclobacteriaceae</taxon>
        <taxon>Belliella</taxon>
    </lineage>
</organism>
<dbReference type="CDD" id="cd02966">
    <property type="entry name" value="TlpA_like_family"/>
    <property type="match status" value="1"/>
</dbReference>
<dbReference type="PANTHER" id="PTHR42852">
    <property type="entry name" value="THIOL:DISULFIDE INTERCHANGE PROTEIN DSBE"/>
    <property type="match status" value="1"/>
</dbReference>
<dbReference type="InterPro" id="IPR036249">
    <property type="entry name" value="Thioredoxin-like_sf"/>
</dbReference>
<keyword evidence="5" id="KW-1185">Reference proteome</keyword>
<evidence type="ECO:0000256" key="1">
    <source>
        <dbReference type="ARBA" id="ARBA00023284"/>
    </source>
</evidence>
<dbReference type="RefSeq" id="WP_376885282.1">
    <property type="nucleotide sequence ID" value="NZ_JBHUHR010000022.1"/>
</dbReference>
<dbReference type="Pfam" id="PF00578">
    <property type="entry name" value="AhpC-TSA"/>
    <property type="match status" value="1"/>
</dbReference>
<evidence type="ECO:0000256" key="2">
    <source>
        <dbReference type="SAM" id="Phobius"/>
    </source>
</evidence>
<name>A0ABW4VPU2_9BACT</name>
<evidence type="ECO:0000313" key="5">
    <source>
        <dbReference type="Proteomes" id="UP001597361"/>
    </source>
</evidence>
<accession>A0ABW4VPU2</accession>
<dbReference type="InterPro" id="IPR017937">
    <property type="entry name" value="Thioredoxin_CS"/>
</dbReference>
<feature type="transmembrane region" description="Helical" evidence="2">
    <location>
        <begin position="14"/>
        <end position="34"/>
    </location>
</feature>
<keyword evidence="1" id="KW-0676">Redox-active center</keyword>
<dbReference type="PROSITE" id="PS51352">
    <property type="entry name" value="THIOREDOXIN_2"/>
    <property type="match status" value="1"/>
</dbReference>
<proteinExistence type="predicted"/>
<dbReference type="Proteomes" id="UP001597361">
    <property type="component" value="Unassembled WGS sequence"/>
</dbReference>
<dbReference type="PROSITE" id="PS00194">
    <property type="entry name" value="THIOREDOXIN_1"/>
    <property type="match status" value="1"/>
</dbReference>
<reference evidence="5" key="1">
    <citation type="journal article" date="2019" name="Int. J. Syst. Evol. Microbiol.">
        <title>The Global Catalogue of Microorganisms (GCM) 10K type strain sequencing project: providing services to taxonomists for standard genome sequencing and annotation.</title>
        <authorList>
            <consortium name="The Broad Institute Genomics Platform"/>
            <consortium name="The Broad Institute Genome Sequencing Center for Infectious Disease"/>
            <person name="Wu L."/>
            <person name="Ma J."/>
        </authorList>
    </citation>
    <scope>NUCLEOTIDE SEQUENCE [LARGE SCALE GENOMIC DNA]</scope>
    <source>
        <strain evidence="5">CGMCC 1.15180</strain>
    </source>
</reference>
<feature type="domain" description="Thioredoxin" evidence="3">
    <location>
        <begin position="42"/>
        <end position="196"/>
    </location>
</feature>
<evidence type="ECO:0000313" key="4">
    <source>
        <dbReference type="EMBL" id="MFD2034800.1"/>
    </source>
</evidence>
<dbReference type="Gene3D" id="3.40.30.10">
    <property type="entry name" value="Glutaredoxin"/>
    <property type="match status" value="1"/>
</dbReference>
<keyword evidence="2" id="KW-0472">Membrane</keyword>
<sequence length="197" mass="22517">MANKTDWRKEIKSWGLILAFIAFLYFTGLITPIMGGVQSILLSTGLIKPKITMVDKENLDFDYKGRFSNMAGAAIELEEYRGKTVFINLWATWCPPCRAEMPHISELYKKVKDTENLEFLMIALDNDFQKSIKLHEDKGWSFPIVHASHGLNNSLQSNSIPTTLVINPQGKIIFYQEGMSNFDTKEFRDFLTGKEPN</sequence>
<dbReference type="SUPFAM" id="SSF52833">
    <property type="entry name" value="Thioredoxin-like"/>
    <property type="match status" value="1"/>
</dbReference>
<comment type="caution">
    <text evidence="4">The sequence shown here is derived from an EMBL/GenBank/DDBJ whole genome shotgun (WGS) entry which is preliminary data.</text>
</comment>
<dbReference type="EMBL" id="JBHUHR010000022">
    <property type="protein sequence ID" value="MFD2034800.1"/>
    <property type="molecule type" value="Genomic_DNA"/>
</dbReference>
<dbReference type="InterPro" id="IPR000866">
    <property type="entry name" value="AhpC/TSA"/>
</dbReference>
<keyword evidence="2" id="KW-0812">Transmembrane</keyword>
<evidence type="ECO:0000259" key="3">
    <source>
        <dbReference type="PROSITE" id="PS51352"/>
    </source>
</evidence>
<dbReference type="PANTHER" id="PTHR42852:SF17">
    <property type="entry name" value="THIOREDOXIN-LIKE PROTEIN HI_1115"/>
    <property type="match status" value="1"/>
</dbReference>
<protein>
    <submittedName>
        <fullName evidence="4">TlpA family protein disulfide reductase</fullName>
    </submittedName>
</protein>
<dbReference type="InterPro" id="IPR013766">
    <property type="entry name" value="Thioredoxin_domain"/>
</dbReference>